<dbReference type="PANTHER" id="PTHR11265">
    <property type="entry name" value="S-ADENOSYL-METHYLTRANSFERASE MRAW"/>
    <property type="match status" value="1"/>
</dbReference>
<comment type="caution">
    <text evidence="6">The sequence shown here is derived from an EMBL/GenBank/DDBJ whole genome shotgun (WGS) entry which is preliminary data.</text>
</comment>
<keyword evidence="4" id="KW-0949">S-adenosyl-L-methionine</keyword>
<dbReference type="Gene3D" id="3.40.50.150">
    <property type="entry name" value="Vaccinia Virus protein VP39"/>
    <property type="match status" value="1"/>
</dbReference>
<evidence type="ECO:0000313" key="7">
    <source>
        <dbReference type="Proteomes" id="UP000751190"/>
    </source>
</evidence>
<keyword evidence="7" id="KW-1185">Reference proteome</keyword>
<name>A0A8J6CIN6_DIALT</name>
<evidence type="ECO:0000256" key="4">
    <source>
        <dbReference type="ARBA" id="ARBA00022691"/>
    </source>
</evidence>
<dbReference type="NCBIfam" id="TIGR00006">
    <property type="entry name" value="16S rRNA (cytosine(1402)-N(4))-methyltransferase RsmH"/>
    <property type="match status" value="1"/>
</dbReference>
<dbReference type="OMA" id="NPAKRTF"/>
<dbReference type="SUPFAM" id="SSF81799">
    <property type="entry name" value="Putative methyltransferase TM0872, insert domain"/>
    <property type="match status" value="1"/>
</dbReference>
<feature type="region of interest" description="Disordered" evidence="5">
    <location>
        <begin position="22"/>
        <end position="52"/>
    </location>
</feature>
<dbReference type="GO" id="GO:0070475">
    <property type="term" value="P:rRNA base methylation"/>
    <property type="evidence" value="ECO:0007669"/>
    <property type="project" value="TreeGrafter"/>
</dbReference>
<dbReference type="Proteomes" id="UP000751190">
    <property type="component" value="Unassembled WGS sequence"/>
</dbReference>
<dbReference type="SUPFAM" id="SSF53335">
    <property type="entry name" value="S-adenosyl-L-methionine-dependent methyltransferases"/>
    <property type="match status" value="1"/>
</dbReference>
<evidence type="ECO:0000256" key="2">
    <source>
        <dbReference type="ARBA" id="ARBA00022603"/>
    </source>
</evidence>
<organism evidence="6 7">
    <name type="scientific">Diacronema lutheri</name>
    <name type="common">Unicellular marine alga</name>
    <name type="synonym">Monochrysis lutheri</name>
    <dbReference type="NCBI Taxonomy" id="2081491"/>
    <lineage>
        <taxon>Eukaryota</taxon>
        <taxon>Haptista</taxon>
        <taxon>Haptophyta</taxon>
        <taxon>Pavlovophyceae</taxon>
        <taxon>Pavlovales</taxon>
        <taxon>Pavlovaceae</taxon>
        <taxon>Diacronema</taxon>
    </lineage>
</organism>
<gene>
    <name evidence="6" type="ORF">KFE25_007546</name>
</gene>
<evidence type="ECO:0000313" key="6">
    <source>
        <dbReference type="EMBL" id="KAG8469028.1"/>
    </source>
</evidence>
<dbReference type="OrthoDB" id="439808at2759"/>
<sequence>MPWLHGRSGCRALRVLRPSAPCQRPRVDARRAAADEDRGAESPCERDESDESEAYHVPVMLRETVDWLVTDPSGVYADGTLGGGGHTSALLDVVAPAGGVVVGVDRDEEALAQACDRLRAHVDAQSLRPLHTSFRYLPSALAGLELPALSAQRGLSGLMLDLGVSSHQIDADYRGFSFRRDGALDMRMDQTSPGPSAKDFLNACEPAELVRALQDYGEEKYARPIARAILAARPLESTAQLVHAVESVTPEPKRTKTLARVFQALRILVNDELGELEAILLAAADLVRPGGRLAILSYHSLEDRRAKNVMRSGHLDGRLDQDEMGNALSHWRPLTRKPVTATDAEVALNGRARSAKLRVAERTNFDVAPWRGGRAARALSR</sequence>
<feature type="compositionally biased region" description="Basic and acidic residues" evidence="5">
    <location>
        <begin position="25"/>
        <end position="46"/>
    </location>
</feature>
<accession>A0A8J6CIN6</accession>
<dbReference type="AlphaFoldDB" id="A0A8J6CIN6"/>
<proteinExistence type="inferred from homology"/>
<dbReference type="Pfam" id="PF01795">
    <property type="entry name" value="Methyltransf_5"/>
    <property type="match status" value="1"/>
</dbReference>
<dbReference type="InterPro" id="IPR023397">
    <property type="entry name" value="SAM-dep_MeTrfase_MraW_recog"/>
</dbReference>
<reference evidence="6" key="1">
    <citation type="submission" date="2021-05" db="EMBL/GenBank/DDBJ databases">
        <title>The genome of the haptophyte Pavlova lutheri (Diacronema luteri, Pavlovales) - a model for lipid biosynthesis in eukaryotic algae.</title>
        <authorList>
            <person name="Hulatt C.J."/>
            <person name="Posewitz M.C."/>
        </authorList>
    </citation>
    <scope>NUCLEOTIDE SEQUENCE</scope>
    <source>
        <strain evidence="6">NIVA-4/92</strain>
    </source>
</reference>
<evidence type="ECO:0000256" key="1">
    <source>
        <dbReference type="ARBA" id="ARBA00010396"/>
    </source>
</evidence>
<dbReference type="EMBL" id="JAGTXO010000003">
    <property type="protein sequence ID" value="KAG8469028.1"/>
    <property type="molecule type" value="Genomic_DNA"/>
</dbReference>
<comment type="similarity">
    <text evidence="1">Belongs to the methyltransferase superfamily. RsmH family.</text>
</comment>
<dbReference type="InterPro" id="IPR002903">
    <property type="entry name" value="RsmH"/>
</dbReference>
<evidence type="ECO:0000256" key="5">
    <source>
        <dbReference type="SAM" id="MobiDB-lite"/>
    </source>
</evidence>
<dbReference type="InterPro" id="IPR029063">
    <property type="entry name" value="SAM-dependent_MTases_sf"/>
</dbReference>
<dbReference type="Gene3D" id="1.10.150.170">
    <property type="entry name" value="Putative methyltransferase TM0872, insert domain"/>
    <property type="match status" value="1"/>
</dbReference>
<keyword evidence="2" id="KW-0489">Methyltransferase</keyword>
<dbReference type="PANTHER" id="PTHR11265:SF0">
    <property type="entry name" value="12S RRNA N4-METHYLCYTIDINE METHYLTRANSFERASE"/>
    <property type="match status" value="1"/>
</dbReference>
<dbReference type="HAMAP" id="MF_01007">
    <property type="entry name" value="16SrRNA_methyltr_H"/>
    <property type="match status" value="1"/>
</dbReference>
<protein>
    <submittedName>
        <fullName evidence="6">Uncharacterized protein</fullName>
    </submittedName>
</protein>
<dbReference type="GO" id="GO:0071424">
    <property type="term" value="F:rRNA (cytosine-N4-)-methyltransferase activity"/>
    <property type="evidence" value="ECO:0007669"/>
    <property type="project" value="TreeGrafter"/>
</dbReference>
<keyword evidence="3" id="KW-0808">Transferase</keyword>
<evidence type="ECO:0000256" key="3">
    <source>
        <dbReference type="ARBA" id="ARBA00022679"/>
    </source>
</evidence>